<feature type="region of interest" description="Disordered" evidence="1">
    <location>
        <begin position="340"/>
        <end position="362"/>
    </location>
</feature>
<dbReference type="EMBL" id="KN822951">
    <property type="protein sequence ID" value="KIO32976.1"/>
    <property type="molecule type" value="Genomic_DNA"/>
</dbReference>
<sequence length="452" mass="51784">MSSFDGRTLVLCFDGTTNLYDFDNTNIIKFFDLLRKDDPDRQMVYYQPGIGTYVNPGMWMPIVIQMSKFADQAFAWFLDAHIMGGYKFLMQNWRKGDRICLFGFSRGAYTARCLAGMLHKVGLLPVSNQEQVPFAYGMYRDNSKRGWEQAAGFKKTFSRSVEVEFIGVWDTVSAVGVLWPRHLPFSSANTTIKTFRHALSLDERRARFQPNLWHREADDEAAARRDPEHASLGRHFHPVAVLVDEVRELKTDVQEVWFAGCHSDVGGGSVANTTPHSLSFVTLRWMIEQTIRTQTGILYNPGALRSIGFATTPFIEAHIYTLDKYFYSKGLGINAISKAGKGHPRDATDNVTVAGESDEERQRHDVLSPVHDELKRMPLWWILEVLPMIKAWQNEKGEWHRELHINFGRSRRITSTEEPVLHISVKQRMEAGIGYKPRAKMLKGIQHARWTE</sequence>
<dbReference type="HOGENOM" id="CLU_005049_5_0_1"/>
<proteinExistence type="predicted"/>
<evidence type="ECO:0000259" key="2">
    <source>
        <dbReference type="Pfam" id="PF09994"/>
    </source>
</evidence>
<reference evidence="3 4" key="1">
    <citation type="submission" date="2014-04" db="EMBL/GenBank/DDBJ databases">
        <authorList>
            <consortium name="DOE Joint Genome Institute"/>
            <person name="Kuo A."/>
            <person name="Girlanda M."/>
            <person name="Perotto S."/>
            <person name="Kohler A."/>
            <person name="Nagy L.G."/>
            <person name="Floudas D."/>
            <person name="Copeland A."/>
            <person name="Barry K.W."/>
            <person name="Cichocki N."/>
            <person name="Veneault-Fourrey C."/>
            <person name="LaButti K."/>
            <person name="Lindquist E.A."/>
            <person name="Lipzen A."/>
            <person name="Lundell T."/>
            <person name="Morin E."/>
            <person name="Murat C."/>
            <person name="Sun H."/>
            <person name="Tunlid A."/>
            <person name="Henrissat B."/>
            <person name="Grigoriev I.V."/>
            <person name="Hibbett D.S."/>
            <person name="Martin F."/>
            <person name="Nordberg H.P."/>
            <person name="Cantor M.N."/>
            <person name="Hua S.X."/>
        </authorList>
    </citation>
    <scope>NUCLEOTIDE SEQUENCE [LARGE SCALE GENOMIC DNA]</scope>
    <source>
        <strain evidence="3 4">MUT 4182</strain>
    </source>
</reference>
<dbReference type="AlphaFoldDB" id="A0A0C3QUD0"/>
<reference evidence="4" key="2">
    <citation type="submission" date="2015-01" db="EMBL/GenBank/DDBJ databases">
        <title>Evolutionary Origins and Diversification of the Mycorrhizal Mutualists.</title>
        <authorList>
            <consortium name="DOE Joint Genome Institute"/>
            <consortium name="Mycorrhizal Genomics Consortium"/>
            <person name="Kohler A."/>
            <person name="Kuo A."/>
            <person name="Nagy L.G."/>
            <person name="Floudas D."/>
            <person name="Copeland A."/>
            <person name="Barry K.W."/>
            <person name="Cichocki N."/>
            <person name="Veneault-Fourrey C."/>
            <person name="LaButti K."/>
            <person name="Lindquist E.A."/>
            <person name="Lipzen A."/>
            <person name="Lundell T."/>
            <person name="Morin E."/>
            <person name="Murat C."/>
            <person name="Riley R."/>
            <person name="Ohm R."/>
            <person name="Sun H."/>
            <person name="Tunlid A."/>
            <person name="Henrissat B."/>
            <person name="Grigoriev I.V."/>
            <person name="Hibbett D.S."/>
            <person name="Martin F."/>
        </authorList>
    </citation>
    <scope>NUCLEOTIDE SEQUENCE [LARGE SCALE GENOMIC DNA]</scope>
    <source>
        <strain evidence="4">MUT 4182</strain>
    </source>
</reference>
<dbReference type="PANTHER" id="PTHR33840">
    <property type="match status" value="1"/>
</dbReference>
<evidence type="ECO:0000313" key="3">
    <source>
        <dbReference type="EMBL" id="KIO32976.1"/>
    </source>
</evidence>
<dbReference type="Pfam" id="PF09994">
    <property type="entry name" value="T6SS_Tle1-like_cat"/>
    <property type="match status" value="1"/>
</dbReference>
<dbReference type="Proteomes" id="UP000054248">
    <property type="component" value="Unassembled WGS sequence"/>
</dbReference>
<evidence type="ECO:0000256" key="1">
    <source>
        <dbReference type="SAM" id="MobiDB-lite"/>
    </source>
</evidence>
<organism evidence="3 4">
    <name type="scientific">Tulasnella calospora MUT 4182</name>
    <dbReference type="NCBI Taxonomy" id="1051891"/>
    <lineage>
        <taxon>Eukaryota</taxon>
        <taxon>Fungi</taxon>
        <taxon>Dikarya</taxon>
        <taxon>Basidiomycota</taxon>
        <taxon>Agaricomycotina</taxon>
        <taxon>Agaricomycetes</taxon>
        <taxon>Cantharellales</taxon>
        <taxon>Tulasnellaceae</taxon>
        <taxon>Tulasnella</taxon>
    </lineage>
</organism>
<accession>A0A0C3QUD0</accession>
<keyword evidence="4" id="KW-1185">Reference proteome</keyword>
<dbReference type="PANTHER" id="PTHR33840:SF2">
    <property type="entry name" value="TLE1 PHOSPHOLIPASE DOMAIN-CONTAINING PROTEIN"/>
    <property type="match status" value="1"/>
</dbReference>
<feature type="domain" description="T6SS Phospholipase effector Tle1-like catalytic" evidence="2">
    <location>
        <begin position="7"/>
        <end position="289"/>
    </location>
</feature>
<evidence type="ECO:0000313" key="4">
    <source>
        <dbReference type="Proteomes" id="UP000054248"/>
    </source>
</evidence>
<protein>
    <recommendedName>
        <fullName evidence="2">T6SS Phospholipase effector Tle1-like catalytic domain-containing protein</fullName>
    </recommendedName>
</protein>
<name>A0A0C3QUD0_9AGAM</name>
<dbReference type="STRING" id="1051891.A0A0C3QUD0"/>
<dbReference type="InterPro" id="IPR018712">
    <property type="entry name" value="Tle1-like_cat"/>
</dbReference>
<dbReference type="OrthoDB" id="3162439at2759"/>
<gene>
    <name evidence="3" type="ORF">M407DRAFT_210389</name>
</gene>